<dbReference type="PANTHER" id="PTHR46825">
    <property type="entry name" value="D-ALANYL-D-ALANINE-CARBOXYPEPTIDASE/ENDOPEPTIDASE AMPH"/>
    <property type="match status" value="1"/>
</dbReference>
<dbReference type="AlphaFoldDB" id="A0A916K3C8"/>
<feature type="domain" description="Beta-lactamase-related" evidence="2">
    <location>
        <begin position="53"/>
        <end position="368"/>
    </location>
</feature>
<feature type="transmembrane region" description="Helical" evidence="1">
    <location>
        <begin position="403"/>
        <end position="423"/>
    </location>
</feature>
<proteinExistence type="predicted"/>
<feature type="transmembrane region" description="Helical" evidence="1">
    <location>
        <begin position="443"/>
        <end position="462"/>
    </location>
</feature>
<dbReference type="PANTHER" id="PTHR46825:SF9">
    <property type="entry name" value="BETA-LACTAMASE-RELATED DOMAIN-CONTAINING PROTEIN"/>
    <property type="match status" value="1"/>
</dbReference>
<dbReference type="Pfam" id="PF00144">
    <property type="entry name" value="Beta-lactamase"/>
    <property type="match status" value="1"/>
</dbReference>
<dbReference type="Proteomes" id="UP000693672">
    <property type="component" value="Unassembled WGS sequence"/>
</dbReference>
<evidence type="ECO:0000256" key="1">
    <source>
        <dbReference type="SAM" id="Phobius"/>
    </source>
</evidence>
<keyword evidence="1" id="KW-1133">Transmembrane helix</keyword>
<evidence type="ECO:0000313" key="4">
    <source>
        <dbReference type="Proteomes" id="UP000693672"/>
    </source>
</evidence>
<comment type="caution">
    <text evidence="3">The sequence shown here is derived from an EMBL/GenBank/DDBJ whole genome shotgun (WGS) entry which is preliminary data.</text>
</comment>
<sequence>MDADEKQKVGLKRKRQWKAIIRKALIMFVVCFGYVHLFASSATAQDTISEQEIDRYIQAKMQQNHIPGLAVAMVRQDGTVLSKGYGSTADGQPVTTHTPFAVASLSKSFTALAVMQLAEAGRVNLDAPIAAYLPAYRPIDPRGLTLTARQLLHHTSGLTDTAYPDMTVKPQPHALDEVVQRVNAVTLHSDPGKEYHYNNTNYVLLAALVEAVSSERFPDYLQRHLFQPLGMHHTLDAVSTGQFRSMYGSLLPQGHYLLFGRPVAAVEPEWFVEGAAGIVSTADDMAQWLQLQLNRGQWNEAQLLRSEHFEAMHTPADASGAYGMGWTISRTEDGTKQLQHGGILWTYKSEMLLLPEQGMGVVILFNTGLNIFVDYYAFISGLSGFLTDHPPGDSLLGSSTLEWGMVFLLLVTVSLGIRSLACLPKWEERNKRRSARRIVISQLFTLMPCYMLVLLLHILTWIGGGRVLSLQGMWMMMPSVILWLAVASVQSLMLVTLRLLRVVRRRKAAGPALVGIKRRP</sequence>
<dbReference type="EMBL" id="CAJVAS010000018">
    <property type="protein sequence ID" value="CAG7637942.1"/>
    <property type="molecule type" value="Genomic_DNA"/>
</dbReference>
<name>A0A916K3C8_9BACL</name>
<keyword evidence="1" id="KW-0812">Transmembrane</keyword>
<organism evidence="3 4">
    <name type="scientific">Paenibacillus solanacearum</name>
    <dbReference type="NCBI Taxonomy" id="2048548"/>
    <lineage>
        <taxon>Bacteria</taxon>
        <taxon>Bacillati</taxon>
        <taxon>Bacillota</taxon>
        <taxon>Bacilli</taxon>
        <taxon>Bacillales</taxon>
        <taxon>Paenibacillaceae</taxon>
        <taxon>Paenibacillus</taxon>
    </lineage>
</organism>
<gene>
    <name evidence="3" type="primary">flp</name>
    <name evidence="3" type="ORF">PAESOLCIP111_03895</name>
</gene>
<reference evidence="3" key="1">
    <citation type="submission" date="2021-06" db="EMBL/GenBank/DDBJ databases">
        <authorList>
            <person name="Criscuolo A."/>
        </authorList>
    </citation>
    <scope>NUCLEOTIDE SEQUENCE</scope>
    <source>
        <strain evidence="3">CIP111600</strain>
    </source>
</reference>
<evidence type="ECO:0000259" key="2">
    <source>
        <dbReference type="Pfam" id="PF00144"/>
    </source>
</evidence>
<keyword evidence="1" id="KW-0472">Membrane</keyword>
<dbReference type="InterPro" id="IPR050491">
    <property type="entry name" value="AmpC-like"/>
</dbReference>
<protein>
    <submittedName>
        <fullName evidence="3">Protein flp</fullName>
    </submittedName>
</protein>
<feature type="transmembrane region" description="Helical" evidence="1">
    <location>
        <begin position="20"/>
        <end position="39"/>
    </location>
</feature>
<dbReference type="InterPro" id="IPR001466">
    <property type="entry name" value="Beta-lactam-related"/>
</dbReference>
<dbReference type="RefSeq" id="WP_218093632.1">
    <property type="nucleotide sequence ID" value="NZ_CAJVAS010000018.1"/>
</dbReference>
<keyword evidence="4" id="KW-1185">Reference proteome</keyword>
<feature type="transmembrane region" description="Helical" evidence="1">
    <location>
        <begin position="474"/>
        <end position="497"/>
    </location>
</feature>
<accession>A0A916K3C8</accession>
<evidence type="ECO:0000313" key="3">
    <source>
        <dbReference type="EMBL" id="CAG7637942.1"/>
    </source>
</evidence>